<proteinExistence type="predicted"/>
<name>K1RP47_MAGGI</name>
<evidence type="ECO:0000313" key="1">
    <source>
        <dbReference type="EMBL" id="EKC36156.1"/>
    </source>
</evidence>
<dbReference type="EMBL" id="JH816179">
    <property type="protein sequence ID" value="EKC36156.1"/>
    <property type="molecule type" value="Genomic_DNA"/>
</dbReference>
<dbReference type="InParanoid" id="K1RP47"/>
<protein>
    <submittedName>
        <fullName evidence="1">Uncharacterized protein</fullName>
    </submittedName>
</protein>
<dbReference type="HOGENOM" id="CLU_1847070_0_0_1"/>
<reference evidence="1" key="1">
    <citation type="journal article" date="2012" name="Nature">
        <title>The oyster genome reveals stress adaptation and complexity of shell formation.</title>
        <authorList>
            <person name="Zhang G."/>
            <person name="Fang X."/>
            <person name="Guo X."/>
            <person name="Li L."/>
            <person name="Luo R."/>
            <person name="Xu F."/>
            <person name="Yang P."/>
            <person name="Zhang L."/>
            <person name="Wang X."/>
            <person name="Qi H."/>
            <person name="Xiong Z."/>
            <person name="Que H."/>
            <person name="Xie Y."/>
            <person name="Holland P.W."/>
            <person name="Paps J."/>
            <person name="Zhu Y."/>
            <person name="Wu F."/>
            <person name="Chen Y."/>
            <person name="Wang J."/>
            <person name="Peng C."/>
            <person name="Meng J."/>
            <person name="Yang L."/>
            <person name="Liu J."/>
            <person name="Wen B."/>
            <person name="Zhang N."/>
            <person name="Huang Z."/>
            <person name="Zhu Q."/>
            <person name="Feng Y."/>
            <person name="Mount A."/>
            <person name="Hedgecock D."/>
            <person name="Xu Z."/>
            <person name="Liu Y."/>
            <person name="Domazet-Loso T."/>
            <person name="Du Y."/>
            <person name="Sun X."/>
            <person name="Zhang S."/>
            <person name="Liu B."/>
            <person name="Cheng P."/>
            <person name="Jiang X."/>
            <person name="Li J."/>
            <person name="Fan D."/>
            <person name="Wang W."/>
            <person name="Fu W."/>
            <person name="Wang T."/>
            <person name="Wang B."/>
            <person name="Zhang J."/>
            <person name="Peng Z."/>
            <person name="Li Y."/>
            <person name="Li N."/>
            <person name="Wang J."/>
            <person name="Chen M."/>
            <person name="He Y."/>
            <person name="Tan F."/>
            <person name="Song X."/>
            <person name="Zheng Q."/>
            <person name="Huang R."/>
            <person name="Yang H."/>
            <person name="Du X."/>
            <person name="Chen L."/>
            <person name="Yang M."/>
            <person name="Gaffney P.M."/>
            <person name="Wang S."/>
            <person name="Luo L."/>
            <person name="She Z."/>
            <person name="Ming Y."/>
            <person name="Huang W."/>
            <person name="Zhang S."/>
            <person name="Huang B."/>
            <person name="Zhang Y."/>
            <person name="Qu T."/>
            <person name="Ni P."/>
            <person name="Miao G."/>
            <person name="Wang J."/>
            <person name="Wang Q."/>
            <person name="Steinberg C.E."/>
            <person name="Wang H."/>
            <person name="Li N."/>
            <person name="Qian L."/>
            <person name="Zhang G."/>
            <person name="Li Y."/>
            <person name="Yang H."/>
            <person name="Liu X."/>
            <person name="Wang J."/>
            <person name="Yin Y."/>
            <person name="Wang J."/>
        </authorList>
    </citation>
    <scope>NUCLEOTIDE SEQUENCE [LARGE SCALE GENOMIC DNA]</scope>
    <source>
        <strain evidence="1">05x7-T-G4-1.051#20</strain>
    </source>
</reference>
<gene>
    <name evidence="1" type="ORF">CGI_10006655</name>
</gene>
<accession>K1RP47</accession>
<dbReference type="AlphaFoldDB" id="K1RP47"/>
<sequence length="139" mass="15743">MIRHIATHQRYARLYEQSAIKPLTFLLKKTALPKIPLTLHTSQLSMTESLNKEDVIELLGAIQITQRGNRRVRNECLLKLMPCAELHQSLTVTGIGRCFHISSVTSDRIWVSDRENNIILTNTTGVPRHRVEDLCSNGG</sequence>
<organism evidence="1">
    <name type="scientific">Magallana gigas</name>
    <name type="common">Pacific oyster</name>
    <name type="synonym">Crassostrea gigas</name>
    <dbReference type="NCBI Taxonomy" id="29159"/>
    <lineage>
        <taxon>Eukaryota</taxon>
        <taxon>Metazoa</taxon>
        <taxon>Spiralia</taxon>
        <taxon>Lophotrochozoa</taxon>
        <taxon>Mollusca</taxon>
        <taxon>Bivalvia</taxon>
        <taxon>Autobranchia</taxon>
        <taxon>Pteriomorphia</taxon>
        <taxon>Ostreida</taxon>
        <taxon>Ostreoidea</taxon>
        <taxon>Ostreidae</taxon>
        <taxon>Magallana</taxon>
    </lineage>
</organism>